<keyword evidence="9" id="KW-1185">Reference proteome</keyword>
<evidence type="ECO:0000256" key="5">
    <source>
        <dbReference type="PIRSR" id="PIRSR000097-2"/>
    </source>
</evidence>
<evidence type="ECO:0000259" key="7">
    <source>
        <dbReference type="Pfam" id="PF00248"/>
    </source>
</evidence>
<name>A0A423WAL1_9PEZI</name>
<gene>
    <name evidence="8" type="ORF">VMCG_07318</name>
</gene>
<dbReference type="AlphaFoldDB" id="A0A423WAL1"/>
<proteinExistence type="inferred from homology"/>
<dbReference type="Gene3D" id="3.20.20.100">
    <property type="entry name" value="NADP-dependent oxidoreductase domain"/>
    <property type="match status" value="1"/>
</dbReference>
<dbReference type="FunFam" id="3.20.20.100:FF:000007">
    <property type="entry name" value="NAD(P)H-dependent D-xylose reductase xyl1"/>
    <property type="match status" value="1"/>
</dbReference>
<evidence type="ECO:0000313" key="8">
    <source>
        <dbReference type="EMBL" id="ROW00397.1"/>
    </source>
</evidence>
<sequence>MSFGNKAKLLSGQEIPTLGYGTWQSAPGEVSVGIYEALKAGYRHLDLARIYENQKEVAEGLHKGLKDFGIKREDLFITSKLWNNAHRPEHVETALDETLAELQLDYLDLYLIHWPVAFPLEGAVGDVLFPRVKGKQDEVALDNGVSLVDTWKAMVALPKTKARAIGVSNFTVEHIEAIIEATGVVPVTNQIERHPRLLQNDKLIPFCKEKGIHITAYSAFGNNSFGLPLLITHPTVEAIAKKHNATGAQVVLAWSQVGGHSVIPKSVTPSRIAANFQEIKITDEDVKAINEIGEKEPMRFNVPLTYNPKWDINIWNDEKEQGATNAVVVKS</sequence>
<feature type="active site" description="Proton donor" evidence="4">
    <location>
        <position position="51"/>
    </location>
</feature>
<evidence type="ECO:0000256" key="1">
    <source>
        <dbReference type="ARBA" id="ARBA00007905"/>
    </source>
</evidence>
<evidence type="ECO:0000256" key="6">
    <source>
        <dbReference type="PIRSR" id="PIRSR000097-3"/>
    </source>
</evidence>
<feature type="domain" description="NADP-dependent oxidoreductase" evidence="7">
    <location>
        <begin position="18"/>
        <end position="293"/>
    </location>
</feature>
<protein>
    <recommendedName>
        <fullName evidence="7">NADP-dependent oxidoreductase domain-containing protein</fullName>
    </recommendedName>
</protein>
<dbReference type="OrthoDB" id="416253at2759"/>
<dbReference type="PANTHER" id="PTHR11732">
    <property type="entry name" value="ALDO/KETO REDUCTASE"/>
    <property type="match status" value="1"/>
</dbReference>
<dbReference type="InterPro" id="IPR023210">
    <property type="entry name" value="NADP_OxRdtase_dom"/>
</dbReference>
<feature type="site" description="Lowers pKa of active site Tyr" evidence="6">
    <location>
        <position position="80"/>
    </location>
</feature>
<feature type="binding site" evidence="5">
    <location>
        <position position="113"/>
    </location>
    <ligand>
        <name>substrate</name>
    </ligand>
</feature>
<evidence type="ECO:0000256" key="3">
    <source>
        <dbReference type="ARBA" id="ARBA00023002"/>
    </source>
</evidence>
<reference evidence="8 9" key="1">
    <citation type="submission" date="2015-09" db="EMBL/GenBank/DDBJ databases">
        <title>Host preference determinants of Valsa canker pathogens revealed by comparative genomics.</title>
        <authorList>
            <person name="Yin Z."/>
            <person name="Huang L."/>
        </authorList>
    </citation>
    <scope>NUCLEOTIDE SEQUENCE [LARGE SCALE GENOMIC DNA]</scope>
    <source>
        <strain evidence="8 9">03-1</strain>
    </source>
</reference>
<dbReference type="EMBL" id="LKEA01000021">
    <property type="protein sequence ID" value="ROW00397.1"/>
    <property type="molecule type" value="Genomic_DNA"/>
</dbReference>
<dbReference type="InterPro" id="IPR036812">
    <property type="entry name" value="NAD(P)_OxRdtase_dom_sf"/>
</dbReference>
<organism evidence="8 9">
    <name type="scientific">Cytospora schulzeri</name>
    <dbReference type="NCBI Taxonomy" id="448051"/>
    <lineage>
        <taxon>Eukaryota</taxon>
        <taxon>Fungi</taxon>
        <taxon>Dikarya</taxon>
        <taxon>Ascomycota</taxon>
        <taxon>Pezizomycotina</taxon>
        <taxon>Sordariomycetes</taxon>
        <taxon>Sordariomycetidae</taxon>
        <taxon>Diaporthales</taxon>
        <taxon>Cytosporaceae</taxon>
        <taxon>Cytospora</taxon>
    </lineage>
</organism>
<keyword evidence="2" id="KW-0521">NADP</keyword>
<dbReference type="Pfam" id="PF00248">
    <property type="entry name" value="Aldo_ket_red"/>
    <property type="match status" value="1"/>
</dbReference>
<dbReference type="SUPFAM" id="SSF51430">
    <property type="entry name" value="NAD(P)-linked oxidoreductase"/>
    <property type="match status" value="1"/>
</dbReference>
<keyword evidence="3" id="KW-0560">Oxidoreductase</keyword>
<dbReference type="PRINTS" id="PR00069">
    <property type="entry name" value="ALDKETRDTASE"/>
</dbReference>
<comment type="similarity">
    <text evidence="1">Belongs to the aldo/keto reductase family.</text>
</comment>
<dbReference type="Proteomes" id="UP000283895">
    <property type="component" value="Unassembled WGS sequence"/>
</dbReference>
<evidence type="ECO:0000256" key="2">
    <source>
        <dbReference type="ARBA" id="ARBA00022857"/>
    </source>
</evidence>
<comment type="caution">
    <text evidence="8">The sequence shown here is derived from an EMBL/GenBank/DDBJ whole genome shotgun (WGS) entry which is preliminary data.</text>
</comment>
<dbReference type="STRING" id="356882.A0A423WAL1"/>
<evidence type="ECO:0000256" key="4">
    <source>
        <dbReference type="PIRSR" id="PIRSR000097-1"/>
    </source>
</evidence>
<dbReference type="InterPro" id="IPR020471">
    <property type="entry name" value="AKR"/>
</dbReference>
<accession>A0A423WAL1</accession>
<dbReference type="PIRSF" id="PIRSF000097">
    <property type="entry name" value="AKR"/>
    <property type="match status" value="1"/>
</dbReference>
<evidence type="ECO:0000313" key="9">
    <source>
        <dbReference type="Proteomes" id="UP000283895"/>
    </source>
</evidence>
<dbReference type="GO" id="GO:0016491">
    <property type="term" value="F:oxidoreductase activity"/>
    <property type="evidence" value="ECO:0007669"/>
    <property type="project" value="UniProtKB-KW"/>
</dbReference>